<name>A0A1E7Z5Z0_9ALTE</name>
<dbReference type="InterPro" id="IPR053925">
    <property type="entry name" value="RecX_HTH_3rd"/>
</dbReference>
<dbReference type="HAMAP" id="MF_01114">
    <property type="entry name" value="RecX"/>
    <property type="match status" value="1"/>
</dbReference>
<evidence type="ECO:0000256" key="3">
    <source>
        <dbReference type="ARBA" id="ARBA00018111"/>
    </source>
</evidence>
<dbReference type="InterPro" id="IPR036388">
    <property type="entry name" value="WH-like_DNA-bd_sf"/>
</dbReference>
<evidence type="ECO:0000256" key="5">
    <source>
        <dbReference type="HAMAP-Rule" id="MF_01114"/>
    </source>
</evidence>
<evidence type="ECO:0000256" key="4">
    <source>
        <dbReference type="ARBA" id="ARBA00022490"/>
    </source>
</evidence>
<evidence type="ECO:0000313" key="9">
    <source>
        <dbReference type="EMBL" id="OFC68897.1"/>
    </source>
</evidence>
<feature type="domain" description="RecX first three-helical" evidence="8">
    <location>
        <begin position="15"/>
        <end position="45"/>
    </location>
</feature>
<protein>
    <recommendedName>
        <fullName evidence="3 5">Regulatory protein RecX</fullName>
    </recommendedName>
</protein>
<dbReference type="Pfam" id="PF21982">
    <property type="entry name" value="RecX_HTH1"/>
    <property type="match status" value="1"/>
</dbReference>
<evidence type="ECO:0000256" key="1">
    <source>
        <dbReference type="ARBA" id="ARBA00004496"/>
    </source>
</evidence>
<dbReference type="Gene3D" id="1.10.10.10">
    <property type="entry name" value="Winged helix-like DNA-binding domain superfamily/Winged helix DNA-binding domain"/>
    <property type="match status" value="3"/>
</dbReference>
<sequence length="149" mass="17443">MTDPNRKIIIDAITRMLARREHSRVEARTKLSQKGFDPEAYLPVLQEFTEADIQSDGRYAEMRVRACASKGIGPERIQRELSQHQIDHYVVQEAMKEADVDWFELALNVKIKKFGEGRETDFKARQKQMQFMNYRGFTRDQIQYAVNGD</sequence>
<dbReference type="PANTHER" id="PTHR33602">
    <property type="entry name" value="REGULATORY PROTEIN RECX FAMILY PROTEIN"/>
    <property type="match status" value="1"/>
</dbReference>
<feature type="domain" description="RecX third three-helical" evidence="7">
    <location>
        <begin position="100"/>
        <end position="146"/>
    </location>
</feature>
<keyword evidence="10" id="KW-1185">Reference proteome</keyword>
<dbReference type="PANTHER" id="PTHR33602:SF1">
    <property type="entry name" value="REGULATORY PROTEIN RECX FAMILY PROTEIN"/>
    <property type="match status" value="1"/>
</dbReference>
<proteinExistence type="inferred from homology"/>
<evidence type="ECO:0000259" key="7">
    <source>
        <dbReference type="Pfam" id="PF21981"/>
    </source>
</evidence>
<keyword evidence="4 5" id="KW-0963">Cytoplasm</keyword>
<comment type="similarity">
    <text evidence="2 5">Belongs to the RecX family.</text>
</comment>
<dbReference type="InterPro" id="IPR053924">
    <property type="entry name" value="RecX_HTH_2nd"/>
</dbReference>
<accession>A0A1E7Z5Z0</accession>
<feature type="domain" description="RecX second three-helical" evidence="6">
    <location>
        <begin position="55"/>
        <end position="95"/>
    </location>
</feature>
<comment type="function">
    <text evidence="5">Modulates RecA activity.</text>
</comment>
<dbReference type="AlphaFoldDB" id="A0A1E7Z5Z0"/>
<dbReference type="GO" id="GO:0006282">
    <property type="term" value="P:regulation of DNA repair"/>
    <property type="evidence" value="ECO:0007669"/>
    <property type="project" value="UniProtKB-UniRule"/>
</dbReference>
<evidence type="ECO:0000259" key="8">
    <source>
        <dbReference type="Pfam" id="PF21982"/>
    </source>
</evidence>
<dbReference type="GO" id="GO:0005737">
    <property type="term" value="C:cytoplasm"/>
    <property type="evidence" value="ECO:0007669"/>
    <property type="project" value="UniProtKB-SubCell"/>
</dbReference>
<organism evidence="9 10">
    <name type="scientific">Alteromonas confluentis</name>
    <dbReference type="NCBI Taxonomy" id="1656094"/>
    <lineage>
        <taxon>Bacteria</taxon>
        <taxon>Pseudomonadati</taxon>
        <taxon>Pseudomonadota</taxon>
        <taxon>Gammaproteobacteria</taxon>
        <taxon>Alteromonadales</taxon>
        <taxon>Alteromonadaceae</taxon>
        <taxon>Alteromonas/Salinimonas group</taxon>
        <taxon>Alteromonas</taxon>
    </lineage>
</organism>
<dbReference type="InterPro" id="IPR003783">
    <property type="entry name" value="Regulatory_RecX"/>
</dbReference>
<dbReference type="Pfam" id="PF21981">
    <property type="entry name" value="RecX_HTH3"/>
    <property type="match status" value="1"/>
</dbReference>
<reference evidence="9 10" key="1">
    <citation type="submission" date="2016-08" db="EMBL/GenBank/DDBJ databases">
        <authorList>
            <person name="Seilhamer J.J."/>
        </authorList>
    </citation>
    <scope>NUCLEOTIDE SEQUENCE [LARGE SCALE GENOMIC DNA]</scope>
    <source>
        <strain evidence="9 10">KCTC 42603</strain>
    </source>
</reference>
<gene>
    <name evidence="5" type="primary">recX</name>
    <name evidence="9" type="ORF">BFC18_19305</name>
</gene>
<dbReference type="EMBL" id="MDHN01000041">
    <property type="protein sequence ID" value="OFC68897.1"/>
    <property type="molecule type" value="Genomic_DNA"/>
</dbReference>
<evidence type="ECO:0000256" key="2">
    <source>
        <dbReference type="ARBA" id="ARBA00009695"/>
    </source>
</evidence>
<comment type="subcellular location">
    <subcellularLocation>
        <location evidence="1 5">Cytoplasm</location>
    </subcellularLocation>
</comment>
<dbReference type="STRING" id="1656094.BFC18_19305"/>
<dbReference type="RefSeq" id="WP_070127000.1">
    <property type="nucleotide sequence ID" value="NZ_MDHN01000041.1"/>
</dbReference>
<evidence type="ECO:0000259" key="6">
    <source>
        <dbReference type="Pfam" id="PF02631"/>
    </source>
</evidence>
<evidence type="ECO:0000313" key="10">
    <source>
        <dbReference type="Proteomes" id="UP000175691"/>
    </source>
</evidence>
<dbReference type="OrthoDB" id="7066780at2"/>
<dbReference type="Proteomes" id="UP000175691">
    <property type="component" value="Unassembled WGS sequence"/>
</dbReference>
<dbReference type="InterPro" id="IPR053926">
    <property type="entry name" value="RecX_HTH_1st"/>
</dbReference>
<comment type="caution">
    <text evidence="9">The sequence shown here is derived from an EMBL/GenBank/DDBJ whole genome shotgun (WGS) entry which is preliminary data.</text>
</comment>
<dbReference type="Pfam" id="PF02631">
    <property type="entry name" value="RecX_HTH2"/>
    <property type="match status" value="1"/>
</dbReference>